<organism evidence="2 3">
    <name type="scientific">Cajanus cajan</name>
    <name type="common">Pigeon pea</name>
    <name type="synonym">Cajanus indicus</name>
    <dbReference type="NCBI Taxonomy" id="3821"/>
    <lineage>
        <taxon>Eukaryota</taxon>
        <taxon>Viridiplantae</taxon>
        <taxon>Streptophyta</taxon>
        <taxon>Embryophyta</taxon>
        <taxon>Tracheophyta</taxon>
        <taxon>Spermatophyta</taxon>
        <taxon>Magnoliopsida</taxon>
        <taxon>eudicotyledons</taxon>
        <taxon>Gunneridae</taxon>
        <taxon>Pentapetalae</taxon>
        <taxon>rosids</taxon>
        <taxon>fabids</taxon>
        <taxon>Fabales</taxon>
        <taxon>Fabaceae</taxon>
        <taxon>Papilionoideae</taxon>
        <taxon>50 kb inversion clade</taxon>
        <taxon>NPAAA clade</taxon>
        <taxon>indigoferoid/millettioid clade</taxon>
        <taxon>Phaseoleae</taxon>
        <taxon>Cajanus</taxon>
    </lineage>
</organism>
<reference evidence="2" key="1">
    <citation type="journal article" date="2012" name="Nat. Biotechnol.">
        <title>Draft genome sequence of pigeonpea (Cajanus cajan), an orphan legume crop of resource-poor farmers.</title>
        <authorList>
            <person name="Varshney R.K."/>
            <person name="Chen W."/>
            <person name="Li Y."/>
            <person name="Bharti A.K."/>
            <person name="Saxena R.K."/>
            <person name="Schlueter J.A."/>
            <person name="Donoghue M.T."/>
            <person name="Azam S."/>
            <person name="Fan G."/>
            <person name="Whaley A.M."/>
            <person name="Farmer A.D."/>
            <person name="Sheridan J."/>
            <person name="Iwata A."/>
            <person name="Tuteja R."/>
            <person name="Penmetsa R.V."/>
            <person name="Wu W."/>
            <person name="Upadhyaya H.D."/>
            <person name="Yang S.P."/>
            <person name="Shah T."/>
            <person name="Saxena K.B."/>
            <person name="Michael T."/>
            <person name="McCombie W.R."/>
            <person name="Yang B."/>
            <person name="Zhang G."/>
            <person name="Yang H."/>
            <person name="Wang J."/>
            <person name="Spillane C."/>
            <person name="Cook D.R."/>
            <person name="May G.D."/>
            <person name="Xu X."/>
            <person name="Jackson S.A."/>
        </authorList>
    </citation>
    <scope>NUCLEOTIDE SEQUENCE [LARGE SCALE GENOMIC DNA]</scope>
</reference>
<dbReference type="EMBL" id="KQ483540">
    <property type="protein sequence ID" value="KYP47015.1"/>
    <property type="molecule type" value="Genomic_DNA"/>
</dbReference>
<evidence type="ECO:0000313" key="2">
    <source>
        <dbReference type="EMBL" id="KYP47015.1"/>
    </source>
</evidence>
<gene>
    <name evidence="2" type="ORF">KK1_031384</name>
</gene>
<accession>A0A151RWT6</accession>
<proteinExistence type="predicted"/>
<evidence type="ECO:0000313" key="3">
    <source>
        <dbReference type="Proteomes" id="UP000075243"/>
    </source>
</evidence>
<protein>
    <submittedName>
        <fullName evidence="2">Uncharacterized protein</fullName>
    </submittedName>
</protein>
<keyword evidence="3" id="KW-1185">Reference proteome</keyword>
<name>A0A151RWT6_CAJCA</name>
<dbReference type="Proteomes" id="UP000075243">
    <property type="component" value="Unassembled WGS sequence"/>
</dbReference>
<dbReference type="OMA" id="MHVVANI"/>
<dbReference type="Gramene" id="C.cajan_31570.t">
    <property type="protein sequence ID" value="C.cajan_31570.t.cds1"/>
    <property type="gene ID" value="C.cajan_31570"/>
</dbReference>
<dbReference type="AlphaFoldDB" id="A0A151RWT6"/>
<feature type="region of interest" description="Disordered" evidence="1">
    <location>
        <begin position="28"/>
        <end position="50"/>
    </location>
</feature>
<sequence length="111" mass="12627">MSVCEKSMHVVANIFTLPTLSFAQKTLGNSTTRKTKKNLSGCEASQKGPVMYELQEPQRQASSKYLKPVKSNDHGLTTEVIQIEKVKDHRDVNELAQVFIEKTRRKLLRHT</sequence>
<evidence type="ECO:0000256" key="1">
    <source>
        <dbReference type="SAM" id="MobiDB-lite"/>
    </source>
</evidence>